<evidence type="ECO:0000256" key="1">
    <source>
        <dbReference type="SAM" id="MobiDB-lite"/>
    </source>
</evidence>
<evidence type="ECO:0000313" key="3">
    <source>
        <dbReference type="Proteomes" id="UP000020681"/>
    </source>
</evidence>
<feature type="region of interest" description="Disordered" evidence="1">
    <location>
        <begin position="1"/>
        <end position="41"/>
    </location>
</feature>
<comment type="caution">
    <text evidence="2">The sequence shown here is derived from an EMBL/GenBank/DDBJ whole genome shotgun (WGS) entry which is preliminary data.</text>
</comment>
<sequence>MAHDPQGPLTLKGFDDPVNAFELQGSADRPDGGQAGPRCGD</sequence>
<organism evidence="2 3">
    <name type="scientific">Mycobacterium ulcerans str. Harvey</name>
    <dbReference type="NCBI Taxonomy" id="1299332"/>
    <lineage>
        <taxon>Bacteria</taxon>
        <taxon>Bacillati</taxon>
        <taxon>Actinomycetota</taxon>
        <taxon>Actinomycetes</taxon>
        <taxon>Mycobacteriales</taxon>
        <taxon>Mycobacteriaceae</taxon>
        <taxon>Mycobacterium</taxon>
        <taxon>Mycobacterium ulcerans group</taxon>
    </lineage>
</organism>
<proteinExistence type="predicted"/>
<reference evidence="2 3" key="1">
    <citation type="submission" date="2014-01" db="EMBL/GenBank/DDBJ databases">
        <authorList>
            <person name="Dobos K."/>
            <person name="Lenaerts A."/>
            <person name="Ordway D."/>
            <person name="DeGroote M.A."/>
            <person name="Parker T."/>
            <person name="Sizemore C."/>
            <person name="Tallon L.J."/>
            <person name="Sadzewicz L.K."/>
            <person name="Sengamalay N."/>
            <person name="Fraser C.M."/>
            <person name="Hine E."/>
            <person name="Shefchek K.A."/>
            <person name="Das S.P."/>
            <person name="Tettelin H."/>
        </authorList>
    </citation>
    <scope>NUCLEOTIDE SEQUENCE [LARGE SCALE GENOMIC DNA]</scope>
    <source>
        <strain evidence="2 3">Harvey</strain>
    </source>
</reference>
<evidence type="ECO:0000313" key="2">
    <source>
        <dbReference type="EMBL" id="EUA87804.1"/>
    </source>
</evidence>
<name>A0ABN0QSX1_MYCUL</name>
<dbReference type="EMBL" id="JAOL01000155">
    <property type="protein sequence ID" value="EUA87804.1"/>
    <property type="molecule type" value="Genomic_DNA"/>
</dbReference>
<dbReference type="Proteomes" id="UP000020681">
    <property type="component" value="Unassembled WGS sequence"/>
</dbReference>
<keyword evidence="3" id="KW-1185">Reference proteome</keyword>
<gene>
    <name evidence="2" type="ORF">I551_5764</name>
</gene>
<accession>A0ABN0QSX1</accession>
<protein>
    <submittedName>
        <fullName evidence="2">Adenylate cyclase domain protein</fullName>
    </submittedName>
</protein>